<dbReference type="EMBL" id="PNIL01000005">
    <property type="protein sequence ID" value="PMP68828.1"/>
    <property type="molecule type" value="Genomic_DNA"/>
</dbReference>
<comment type="function">
    <text evidence="5">Responsible for synthesis of pseudouridine from uracil-55 in the psi GC loop of transfer RNAs.</text>
</comment>
<dbReference type="PANTHER" id="PTHR13767">
    <property type="entry name" value="TRNA-PSEUDOURIDINE SYNTHASE"/>
    <property type="match status" value="1"/>
</dbReference>
<proteinExistence type="inferred from homology"/>
<dbReference type="NCBIfam" id="TIGR00431">
    <property type="entry name" value="TruB"/>
    <property type="match status" value="1"/>
</dbReference>
<dbReference type="InterPro" id="IPR014780">
    <property type="entry name" value="tRNA_psdUridine_synth_TruB"/>
</dbReference>
<gene>
    <name evidence="5 7" type="primary">truB</name>
    <name evidence="7" type="ORF">C0189_00270</name>
</gene>
<comment type="catalytic activity">
    <reaction evidence="1 5">
        <text>uridine(55) in tRNA = pseudouridine(55) in tRNA</text>
        <dbReference type="Rhea" id="RHEA:42532"/>
        <dbReference type="Rhea" id="RHEA-COMP:10101"/>
        <dbReference type="Rhea" id="RHEA-COMP:10102"/>
        <dbReference type="ChEBI" id="CHEBI:65314"/>
        <dbReference type="ChEBI" id="CHEBI:65315"/>
        <dbReference type="EC" id="5.4.99.25"/>
    </reaction>
</comment>
<evidence type="ECO:0000256" key="5">
    <source>
        <dbReference type="HAMAP-Rule" id="MF_01080"/>
    </source>
</evidence>
<dbReference type="GO" id="GO:0160148">
    <property type="term" value="F:tRNA pseudouridine(55) synthase activity"/>
    <property type="evidence" value="ECO:0007669"/>
    <property type="project" value="UniProtKB-EC"/>
</dbReference>
<dbReference type="PANTHER" id="PTHR13767:SF2">
    <property type="entry name" value="PSEUDOURIDYLATE SYNTHASE TRUB1"/>
    <property type="match status" value="1"/>
</dbReference>
<dbReference type="Pfam" id="PF01509">
    <property type="entry name" value="TruB_N"/>
    <property type="match status" value="1"/>
</dbReference>
<dbReference type="RefSeq" id="WP_416085119.1">
    <property type="nucleotide sequence ID" value="NZ_JBNARP010000006.1"/>
</dbReference>
<evidence type="ECO:0000313" key="8">
    <source>
        <dbReference type="Proteomes" id="UP000237040"/>
    </source>
</evidence>
<feature type="active site" description="Nucleophile" evidence="5">
    <location>
        <position position="42"/>
    </location>
</feature>
<comment type="caution">
    <text evidence="7">The sequence shown here is derived from an EMBL/GenBank/DDBJ whole genome shotgun (WGS) entry which is preliminary data.</text>
</comment>
<evidence type="ECO:0000256" key="2">
    <source>
        <dbReference type="ARBA" id="ARBA00005642"/>
    </source>
</evidence>
<dbReference type="InterPro" id="IPR020103">
    <property type="entry name" value="PsdUridine_synth_cat_dom_sf"/>
</dbReference>
<keyword evidence="4 5" id="KW-0413">Isomerase</keyword>
<dbReference type="GO" id="GO:0003723">
    <property type="term" value="F:RNA binding"/>
    <property type="evidence" value="ECO:0007669"/>
    <property type="project" value="InterPro"/>
</dbReference>
<name>A0A2J6WFW3_9BACT</name>
<dbReference type="GO" id="GO:1990481">
    <property type="term" value="P:mRNA pseudouridine synthesis"/>
    <property type="evidence" value="ECO:0007669"/>
    <property type="project" value="TreeGrafter"/>
</dbReference>
<evidence type="ECO:0000256" key="3">
    <source>
        <dbReference type="ARBA" id="ARBA00022694"/>
    </source>
</evidence>
<dbReference type="Gene3D" id="3.30.2350.10">
    <property type="entry name" value="Pseudouridine synthase"/>
    <property type="match status" value="1"/>
</dbReference>
<dbReference type="AlphaFoldDB" id="A0A2J6WFW3"/>
<evidence type="ECO:0000259" key="6">
    <source>
        <dbReference type="Pfam" id="PF01509"/>
    </source>
</evidence>
<keyword evidence="3 5" id="KW-0819">tRNA processing</keyword>
<dbReference type="Proteomes" id="UP000237040">
    <property type="component" value="Unassembled WGS sequence"/>
</dbReference>
<sequence length="283" mass="31650">MEELTNVFLLISKPYGITSRKFLNEISRVLGEKRVGHLGTLDPMATGLLFVALGKYTRLLPYVNLETKEYVIEITFGIETDTWDITGRVVRAYDVLVKEEDVLRALPKFVGKIKQRIPFFSAKKLRGVELYKLARKETFIETFKDVEILGIEYMGFKNNKLVLRVTSSSGTYMRSLAYELGLMLGVPSTLSAITRTKIGNLSISMATTINRLRQGDFSKGLVPPQAVINMPIIVVDGDAFKLGKSEPLNQAIVLDKTYNVIGIGEIKGILKPKVVIDEDNRVS</sequence>
<evidence type="ECO:0000256" key="1">
    <source>
        <dbReference type="ARBA" id="ARBA00000385"/>
    </source>
</evidence>
<evidence type="ECO:0000256" key="4">
    <source>
        <dbReference type="ARBA" id="ARBA00023235"/>
    </source>
</evidence>
<dbReference type="SUPFAM" id="SSF55120">
    <property type="entry name" value="Pseudouridine synthase"/>
    <property type="match status" value="1"/>
</dbReference>
<dbReference type="GO" id="GO:0031119">
    <property type="term" value="P:tRNA pseudouridine synthesis"/>
    <property type="evidence" value="ECO:0007669"/>
    <property type="project" value="UniProtKB-UniRule"/>
</dbReference>
<reference evidence="7 8" key="1">
    <citation type="submission" date="2018-01" db="EMBL/GenBank/DDBJ databases">
        <title>Metagenomic assembled genomes from two thermal pools in the Uzon Caldera, Kamchatka, Russia.</title>
        <authorList>
            <person name="Wilkins L."/>
            <person name="Ettinger C."/>
        </authorList>
    </citation>
    <scope>NUCLEOTIDE SEQUENCE [LARGE SCALE GENOMIC DNA]</scope>
    <source>
        <strain evidence="7">ZAV-07</strain>
    </source>
</reference>
<dbReference type="InterPro" id="IPR002501">
    <property type="entry name" value="PsdUridine_synth_N"/>
</dbReference>
<dbReference type="EC" id="5.4.99.25" evidence="5"/>
<comment type="similarity">
    <text evidence="2 5">Belongs to the pseudouridine synthase TruB family. Type 1 subfamily.</text>
</comment>
<feature type="domain" description="Pseudouridine synthase II N-terminal" evidence="6">
    <location>
        <begin position="28"/>
        <end position="173"/>
    </location>
</feature>
<dbReference type="HAMAP" id="MF_01080">
    <property type="entry name" value="TruB_bact"/>
    <property type="match status" value="1"/>
</dbReference>
<organism evidence="7 8">
    <name type="scientific">Caldisericum exile</name>
    <dbReference type="NCBI Taxonomy" id="693075"/>
    <lineage>
        <taxon>Bacteria</taxon>
        <taxon>Pseudomonadati</taxon>
        <taxon>Caldisericota/Cryosericota group</taxon>
        <taxon>Caldisericota</taxon>
        <taxon>Caldisericia</taxon>
        <taxon>Caldisericales</taxon>
        <taxon>Caldisericaceae</taxon>
        <taxon>Caldisericum</taxon>
    </lineage>
</organism>
<accession>A0A2J6WFW3</accession>
<protein>
    <recommendedName>
        <fullName evidence="5">tRNA pseudouridine synthase B</fullName>
        <ecNumber evidence="5">5.4.99.25</ecNumber>
    </recommendedName>
    <alternativeName>
        <fullName evidence="5">tRNA pseudouridine(55) synthase</fullName>
        <shortName evidence="5">Psi55 synthase</shortName>
    </alternativeName>
    <alternativeName>
        <fullName evidence="5">tRNA pseudouridylate synthase</fullName>
    </alternativeName>
    <alternativeName>
        <fullName evidence="5">tRNA-uridine isomerase</fullName>
    </alternativeName>
</protein>
<evidence type="ECO:0000313" key="7">
    <source>
        <dbReference type="EMBL" id="PMP68828.1"/>
    </source>
</evidence>